<accession>A0A438EQD2</accession>
<dbReference type="Pfam" id="PF14223">
    <property type="entry name" value="Retrotran_gag_2"/>
    <property type="match status" value="1"/>
</dbReference>
<reference evidence="1 2" key="1">
    <citation type="journal article" date="2018" name="PLoS Genet.">
        <title>Population sequencing reveals clonal diversity and ancestral inbreeding in the grapevine cultivar Chardonnay.</title>
        <authorList>
            <person name="Roach M.J."/>
            <person name="Johnson D.L."/>
            <person name="Bohlmann J."/>
            <person name="van Vuuren H.J."/>
            <person name="Jones S.J."/>
            <person name="Pretorius I.S."/>
            <person name="Schmidt S.A."/>
            <person name="Borneman A.R."/>
        </authorList>
    </citation>
    <scope>NUCLEOTIDE SEQUENCE [LARGE SCALE GENOMIC DNA]</scope>
    <source>
        <strain evidence="2">cv. Chardonnay</strain>
        <tissue evidence="1">Leaf</tissue>
    </source>
</reference>
<proteinExistence type="predicted"/>
<protein>
    <submittedName>
        <fullName evidence="1">Retrovirus-related Pol polyprotein from transposon RE1</fullName>
    </submittedName>
</protein>
<dbReference type="PANTHER" id="PTHR47481:SF22">
    <property type="entry name" value="RETROTRANSPOSON GAG DOMAIN-CONTAINING PROTEIN"/>
    <property type="match status" value="1"/>
</dbReference>
<dbReference type="AlphaFoldDB" id="A0A438EQD2"/>
<name>A0A438EQD2_VITVI</name>
<evidence type="ECO:0000313" key="1">
    <source>
        <dbReference type="EMBL" id="RVW49835.1"/>
    </source>
</evidence>
<dbReference type="EMBL" id="QGNW01001220">
    <property type="protein sequence ID" value="RVW49835.1"/>
    <property type="molecule type" value="Genomic_DNA"/>
</dbReference>
<organism evidence="1 2">
    <name type="scientific">Vitis vinifera</name>
    <name type="common">Grape</name>
    <dbReference type="NCBI Taxonomy" id="29760"/>
    <lineage>
        <taxon>Eukaryota</taxon>
        <taxon>Viridiplantae</taxon>
        <taxon>Streptophyta</taxon>
        <taxon>Embryophyta</taxon>
        <taxon>Tracheophyta</taxon>
        <taxon>Spermatophyta</taxon>
        <taxon>Magnoliopsida</taxon>
        <taxon>eudicotyledons</taxon>
        <taxon>Gunneridae</taxon>
        <taxon>Pentapetalae</taxon>
        <taxon>rosids</taxon>
        <taxon>Vitales</taxon>
        <taxon>Vitaceae</taxon>
        <taxon>Viteae</taxon>
        <taxon>Vitis</taxon>
    </lineage>
</organism>
<gene>
    <name evidence="1" type="primary">RE1_1282</name>
    <name evidence="1" type="ORF">CK203_070037</name>
</gene>
<comment type="caution">
    <text evidence="1">The sequence shown here is derived from an EMBL/GenBank/DDBJ whole genome shotgun (WGS) entry which is preliminary data.</text>
</comment>
<dbReference type="Proteomes" id="UP000288805">
    <property type="component" value="Unassembled WGS sequence"/>
</dbReference>
<sequence>MVHFLALEIQLRVNSLTGDVQRLLQLDFTLILSLMQLAMVLASHQALTIQENPTLKSPPRGSQGDFTSSSLLAKTTKLCILALGTFPGNLSSKELETPKRAAKLFCKTELSSQGCEVGSTLRFPAPFSRHESAPKVAATTVIKNRFHGRFSLLFLLAIRIHSGQMNSKLCPRFLIALLSLDLLCRLSFTGYVNGTLPCPSTTLTSENGTTTPNPAYTHWIRQDHLLNAMVSSLSLTIFSFIASATTSLEAWSTLHNTYVKASRSRIIHYRTQLDNLSKGTQSITQYMQSVKICVDVLHLMNVTIDPEEFIIQIFHGLPEMYKDLHSTIHAHETVFPLRNFMRNCFLLRLKLYENLPSILLEMSHCLLPPMLLPNNHNRIDSSINSLTLRLNTVHPNNLNQ</sequence>
<evidence type="ECO:0000313" key="2">
    <source>
        <dbReference type="Proteomes" id="UP000288805"/>
    </source>
</evidence>
<dbReference type="PANTHER" id="PTHR47481">
    <property type="match status" value="1"/>
</dbReference>